<reference evidence="1 2" key="1">
    <citation type="submission" date="2021-04" db="EMBL/GenBank/DDBJ databases">
        <authorList>
            <person name="Ivanova A."/>
        </authorList>
    </citation>
    <scope>NUCLEOTIDE SEQUENCE [LARGE SCALE GENOMIC DNA]</scope>
    <source>
        <strain evidence="1 2">G18</strain>
    </source>
</reference>
<accession>A0ABS5BQN9</accession>
<gene>
    <name evidence="1" type="ORF">J8F10_12230</name>
</gene>
<comment type="caution">
    <text evidence="1">The sequence shown here is derived from an EMBL/GenBank/DDBJ whole genome shotgun (WGS) entry which is preliminary data.</text>
</comment>
<dbReference type="RefSeq" id="WP_210654090.1">
    <property type="nucleotide sequence ID" value="NZ_JAGKQQ010000001.1"/>
</dbReference>
<keyword evidence="2" id="KW-1185">Reference proteome</keyword>
<protein>
    <submittedName>
        <fullName evidence="1">Uncharacterized protein</fullName>
    </submittedName>
</protein>
<organism evidence="1 2">
    <name type="scientific">Gemmata palustris</name>
    <dbReference type="NCBI Taxonomy" id="2822762"/>
    <lineage>
        <taxon>Bacteria</taxon>
        <taxon>Pseudomonadati</taxon>
        <taxon>Planctomycetota</taxon>
        <taxon>Planctomycetia</taxon>
        <taxon>Gemmatales</taxon>
        <taxon>Gemmataceae</taxon>
        <taxon>Gemmata</taxon>
    </lineage>
</organism>
<dbReference type="EMBL" id="JAGKQQ010000001">
    <property type="protein sequence ID" value="MBP3956050.1"/>
    <property type="molecule type" value="Genomic_DNA"/>
</dbReference>
<evidence type="ECO:0000313" key="1">
    <source>
        <dbReference type="EMBL" id="MBP3956050.1"/>
    </source>
</evidence>
<sequence>MTASELKVGDRIRITGVPGDGIPGYQIHAETVRVYKKLVARGRAVRIYEIDEYGAPWFACRFRTKNKKWEHHFLAVYDTDTNWVPVIRRRDRPSDKKSGI</sequence>
<name>A0ABS5BQN9_9BACT</name>
<proteinExistence type="predicted"/>
<dbReference type="Proteomes" id="UP000676565">
    <property type="component" value="Unassembled WGS sequence"/>
</dbReference>
<evidence type="ECO:0000313" key="2">
    <source>
        <dbReference type="Proteomes" id="UP000676565"/>
    </source>
</evidence>